<gene>
    <name evidence="4" type="primary">lytR</name>
    <name evidence="4" type="ORF">GFC30_494</name>
</gene>
<evidence type="ECO:0000256" key="1">
    <source>
        <dbReference type="ARBA" id="ARBA00006068"/>
    </source>
</evidence>
<organism evidence="4 5">
    <name type="scientific">Anoxybacteroides amylolyticum</name>
    <dbReference type="NCBI Taxonomy" id="294699"/>
    <lineage>
        <taxon>Bacteria</taxon>
        <taxon>Bacillati</taxon>
        <taxon>Bacillota</taxon>
        <taxon>Bacilli</taxon>
        <taxon>Bacillales</taxon>
        <taxon>Anoxybacillaceae</taxon>
        <taxon>Anoxybacteroides</taxon>
    </lineage>
</organism>
<dbReference type="PATRIC" id="fig|294699.3.peg.488"/>
<dbReference type="Pfam" id="PF03816">
    <property type="entry name" value="LytR_cpsA_psr"/>
    <property type="match status" value="1"/>
</dbReference>
<dbReference type="OrthoDB" id="27330at2"/>
<dbReference type="KEGG" id="aamy:GFC30_494"/>
<protein>
    <submittedName>
        <fullName evidence="4">Transcriptional regulator lytR</fullName>
    </submittedName>
</protein>
<reference evidence="4 5" key="1">
    <citation type="journal article" date="2006" name="Syst. Appl. Microbiol.">
        <title>Anoxybacillus amylolyticus sp. nov., a thermophilic amylase producing bacterium isolated from Mount Rittmann (Antarctica).</title>
        <authorList>
            <person name="Poli A."/>
            <person name="Esposito E."/>
            <person name="Lama L."/>
            <person name="Orlando P."/>
            <person name="Nicolaus G."/>
            <person name="de Appolonia F."/>
            <person name="Gambacorta A."/>
            <person name="Nicolaus B."/>
        </authorList>
    </citation>
    <scope>NUCLEOTIDE SEQUENCE [LARGE SCALE GENOMIC DNA]</scope>
    <source>
        <strain evidence="4 5">DSM 15939</strain>
    </source>
</reference>
<dbReference type="InterPro" id="IPR050922">
    <property type="entry name" value="LytR/CpsA/Psr_CW_biosynth"/>
</dbReference>
<feature type="region of interest" description="Disordered" evidence="2">
    <location>
        <begin position="325"/>
        <end position="344"/>
    </location>
</feature>
<evidence type="ECO:0000313" key="5">
    <source>
        <dbReference type="Proteomes" id="UP000076865"/>
    </source>
</evidence>
<feature type="domain" description="Cell envelope-related transcriptional attenuator" evidence="3">
    <location>
        <begin position="95"/>
        <end position="243"/>
    </location>
</feature>
<dbReference type="NCBIfam" id="TIGR00350">
    <property type="entry name" value="lytR_cpsA_psr"/>
    <property type="match status" value="1"/>
</dbReference>
<keyword evidence="5" id="KW-1185">Reference proteome</keyword>
<comment type="similarity">
    <text evidence="1">Belongs to the LytR/CpsA/Psr (LCP) family.</text>
</comment>
<dbReference type="PANTHER" id="PTHR33392">
    <property type="entry name" value="POLYISOPRENYL-TEICHOIC ACID--PEPTIDOGLYCAN TEICHOIC ACID TRANSFERASE TAGU"/>
    <property type="match status" value="1"/>
</dbReference>
<dbReference type="Proteomes" id="UP000076865">
    <property type="component" value="Chromosome"/>
</dbReference>
<dbReference type="AlphaFoldDB" id="A0A160F105"/>
<sequence length="344" mass="39341">MIDSRTNRKTVKKKKKKNKRFRSFLLIVLLLLIGIGSVFAYQIYSEAKRASEKIYAALDVSKLKKKPHENIEIKKDPMTILLVGVENQYHDEKGRSDVIMLLTVNPVTKKVYVLSIPRDTRVYIPAEGRKDKITHSYSYGGIEATIAAVNELIDVPIDYYITTNFEGFEQIVDSLGGVKVDVPFTFKAQLTRSLKWYTFHKGEMELNGNQALAYVRMRKSDPKGDLGRNERQKQVLRAIIDKSTSITSLPKLDDVIANLGDNVRTNIPPSDLLSFIYLYKKMKDVPVENLHLKGYNDFIDHIYYYIPDEQSVAEINETLKQALQKDTNTSYTQNSSEQNSKTSN</sequence>
<name>A0A160F105_9BACL</name>
<dbReference type="EMBL" id="CP015438">
    <property type="protein sequence ID" value="ANB59769.1"/>
    <property type="molecule type" value="Genomic_DNA"/>
</dbReference>
<dbReference type="Gene3D" id="3.40.630.190">
    <property type="entry name" value="LCP protein"/>
    <property type="match status" value="1"/>
</dbReference>
<dbReference type="RefSeq" id="WP_066322743.1">
    <property type="nucleotide sequence ID" value="NZ_CP015438.1"/>
</dbReference>
<accession>A0A160F105</accession>
<proteinExistence type="inferred from homology"/>
<dbReference type="PANTHER" id="PTHR33392:SF6">
    <property type="entry name" value="POLYISOPRENYL-TEICHOIC ACID--PEPTIDOGLYCAN TEICHOIC ACID TRANSFERASE TAGU"/>
    <property type="match status" value="1"/>
</dbReference>
<dbReference type="InterPro" id="IPR004474">
    <property type="entry name" value="LytR_CpsA_psr"/>
</dbReference>
<evidence type="ECO:0000313" key="4">
    <source>
        <dbReference type="EMBL" id="ANB59769.1"/>
    </source>
</evidence>
<evidence type="ECO:0000256" key="2">
    <source>
        <dbReference type="SAM" id="MobiDB-lite"/>
    </source>
</evidence>
<evidence type="ECO:0000259" key="3">
    <source>
        <dbReference type="Pfam" id="PF03816"/>
    </source>
</evidence>